<dbReference type="Gene3D" id="1.10.1740.10">
    <property type="match status" value="1"/>
</dbReference>
<dbReference type="InterPro" id="IPR013325">
    <property type="entry name" value="RNA_pol_sigma_r2"/>
</dbReference>
<dbReference type="EMBL" id="BMFR01000004">
    <property type="protein sequence ID" value="GGG72168.1"/>
    <property type="molecule type" value="Genomic_DNA"/>
</dbReference>
<sequence>MRNEKNDLFGEIFLQNKRRIYYQIHKLNLDDPHEEYYQEGLCAMWNAYENYQPDKGMMSTYFNYVIRNRLIDLNRKKKRDKQAESIVVREKMQLLHEGNKRHNGPNAYPVVPVLYNIMDNPELLQRIRALLTENQWKWVHFHIILDMAIKDIAAQENTTVDAVKGWGRQVRKKLNNQQVRDKLELK</sequence>
<reference evidence="2" key="2">
    <citation type="submission" date="2020-09" db="EMBL/GenBank/DDBJ databases">
        <authorList>
            <person name="Sun Q."/>
            <person name="Zhou Y."/>
        </authorList>
    </citation>
    <scope>NUCLEOTIDE SEQUENCE</scope>
    <source>
        <strain evidence="2">CGMCC 1.12754</strain>
    </source>
</reference>
<accession>A0A917H9P0</accession>
<protein>
    <recommendedName>
        <fullName evidence="1">RNA polymerase sigma-70 region 2 domain-containing protein</fullName>
    </recommendedName>
</protein>
<dbReference type="GO" id="GO:0006352">
    <property type="term" value="P:DNA-templated transcription initiation"/>
    <property type="evidence" value="ECO:0007669"/>
    <property type="project" value="InterPro"/>
</dbReference>
<organism evidence="2 3">
    <name type="scientific">Virgibacillus oceani</name>
    <dbReference type="NCBI Taxonomy" id="1479511"/>
    <lineage>
        <taxon>Bacteria</taxon>
        <taxon>Bacillati</taxon>
        <taxon>Bacillota</taxon>
        <taxon>Bacilli</taxon>
        <taxon>Bacillales</taxon>
        <taxon>Bacillaceae</taxon>
        <taxon>Virgibacillus</taxon>
    </lineage>
</organism>
<gene>
    <name evidence="2" type="ORF">GCM10011398_15650</name>
</gene>
<dbReference type="NCBIfam" id="TIGR02937">
    <property type="entry name" value="sigma70-ECF"/>
    <property type="match status" value="1"/>
</dbReference>
<proteinExistence type="predicted"/>
<comment type="caution">
    <text evidence="2">The sequence shown here is derived from an EMBL/GenBank/DDBJ whole genome shotgun (WGS) entry which is preliminary data.</text>
</comment>
<evidence type="ECO:0000313" key="2">
    <source>
        <dbReference type="EMBL" id="GGG72168.1"/>
    </source>
</evidence>
<feature type="domain" description="RNA polymerase sigma-70 region 2" evidence="1">
    <location>
        <begin position="13"/>
        <end position="79"/>
    </location>
</feature>
<evidence type="ECO:0000259" key="1">
    <source>
        <dbReference type="Pfam" id="PF04542"/>
    </source>
</evidence>
<dbReference type="Proteomes" id="UP000622860">
    <property type="component" value="Unassembled WGS sequence"/>
</dbReference>
<reference evidence="2" key="1">
    <citation type="journal article" date="2014" name="Int. J. Syst. Evol. Microbiol.">
        <title>Complete genome sequence of Corynebacterium casei LMG S-19264T (=DSM 44701T), isolated from a smear-ripened cheese.</title>
        <authorList>
            <consortium name="US DOE Joint Genome Institute (JGI-PGF)"/>
            <person name="Walter F."/>
            <person name="Albersmeier A."/>
            <person name="Kalinowski J."/>
            <person name="Ruckert C."/>
        </authorList>
    </citation>
    <scope>NUCLEOTIDE SEQUENCE</scope>
    <source>
        <strain evidence="2">CGMCC 1.12754</strain>
    </source>
</reference>
<evidence type="ECO:0000313" key="3">
    <source>
        <dbReference type="Proteomes" id="UP000622860"/>
    </source>
</evidence>
<dbReference type="InterPro" id="IPR013324">
    <property type="entry name" value="RNA_pol_sigma_r3/r4-like"/>
</dbReference>
<dbReference type="RefSeq" id="WP_188454815.1">
    <property type="nucleotide sequence ID" value="NZ_BMFR01000004.1"/>
</dbReference>
<dbReference type="GO" id="GO:0003700">
    <property type="term" value="F:DNA-binding transcription factor activity"/>
    <property type="evidence" value="ECO:0007669"/>
    <property type="project" value="InterPro"/>
</dbReference>
<dbReference type="InterPro" id="IPR014284">
    <property type="entry name" value="RNA_pol_sigma-70_dom"/>
</dbReference>
<dbReference type="AlphaFoldDB" id="A0A917H9P0"/>
<dbReference type="SUPFAM" id="SSF88946">
    <property type="entry name" value="Sigma2 domain of RNA polymerase sigma factors"/>
    <property type="match status" value="1"/>
</dbReference>
<dbReference type="SUPFAM" id="SSF88659">
    <property type="entry name" value="Sigma3 and sigma4 domains of RNA polymerase sigma factors"/>
    <property type="match status" value="1"/>
</dbReference>
<dbReference type="Pfam" id="PF04542">
    <property type="entry name" value="Sigma70_r2"/>
    <property type="match status" value="1"/>
</dbReference>
<dbReference type="InterPro" id="IPR007627">
    <property type="entry name" value="RNA_pol_sigma70_r2"/>
</dbReference>
<name>A0A917H9P0_9BACI</name>
<keyword evidence="3" id="KW-1185">Reference proteome</keyword>